<reference evidence="2" key="2">
    <citation type="submission" date="2023-05" db="EMBL/GenBank/DDBJ databases">
        <authorList>
            <person name="Schelkunov M.I."/>
        </authorList>
    </citation>
    <scope>NUCLEOTIDE SEQUENCE</scope>
    <source>
        <strain evidence="2">Hsosn_3</strain>
        <tissue evidence="2">Leaf</tissue>
    </source>
</reference>
<dbReference type="InterPro" id="IPR016039">
    <property type="entry name" value="Thiolase-like"/>
</dbReference>
<keyword evidence="3" id="KW-1185">Reference proteome</keyword>
<evidence type="ECO:0000313" key="2">
    <source>
        <dbReference type="EMBL" id="KAK1401492.1"/>
    </source>
</evidence>
<evidence type="ECO:0000256" key="1">
    <source>
        <dbReference type="ARBA" id="ARBA00022679"/>
    </source>
</evidence>
<gene>
    <name evidence="2" type="ORF">POM88_001097</name>
</gene>
<protein>
    <submittedName>
        <fullName evidence="2">Uncharacterized protein</fullName>
    </submittedName>
</protein>
<reference evidence="2" key="1">
    <citation type="submission" date="2023-02" db="EMBL/GenBank/DDBJ databases">
        <title>Genome of toxic invasive species Heracleum sosnowskyi carries increased number of genes despite the absence of recent whole-genome duplications.</title>
        <authorList>
            <person name="Schelkunov M."/>
            <person name="Shtratnikova V."/>
            <person name="Makarenko M."/>
            <person name="Klepikova A."/>
            <person name="Omelchenko D."/>
            <person name="Novikova G."/>
            <person name="Obukhova E."/>
            <person name="Bogdanov V."/>
            <person name="Penin A."/>
            <person name="Logacheva M."/>
        </authorList>
    </citation>
    <scope>NUCLEOTIDE SEQUENCE</scope>
    <source>
        <strain evidence="2">Hsosn_3</strain>
        <tissue evidence="2">Leaf</tissue>
    </source>
</reference>
<dbReference type="InterPro" id="IPR020615">
    <property type="entry name" value="Thiolase_acyl_enz_int_AS"/>
</dbReference>
<dbReference type="SUPFAM" id="SSF53901">
    <property type="entry name" value="Thiolase-like"/>
    <property type="match status" value="1"/>
</dbReference>
<accession>A0AAD8NA14</accession>
<sequence length="151" mass="16977">MARFLLAEFSYATLEHPLLPRSGKTTIRFSFPLREIGHEDMQPHNLRTSAQTLYGTEKAWKLGVLAPNVFELMPLNVGWLLFMLVFQVCFAETVPLRTVNGQCSSGLQAVEDVAAAINARFSDIGIKPLQNQFPSSQEHAELLAEEWIQCK</sequence>
<organism evidence="2 3">
    <name type="scientific">Heracleum sosnowskyi</name>
    <dbReference type="NCBI Taxonomy" id="360622"/>
    <lineage>
        <taxon>Eukaryota</taxon>
        <taxon>Viridiplantae</taxon>
        <taxon>Streptophyta</taxon>
        <taxon>Embryophyta</taxon>
        <taxon>Tracheophyta</taxon>
        <taxon>Spermatophyta</taxon>
        <taxon>Magnoliopsida</taxon>
        <taxon>eudicotyledons</taxon>
        <taxon>Gunneridae</taxon>
        <taxon>Pentapetalae</taxon>
        <taxon>asterids</taxon>
        <taxon>campanulids</taxon>
        <taxon>Apiales</taxon>
        <taxon>Apiaceae</taxon>
        <taxon>Apioideae</taxon>
        <taxon>apioid superclade</taxon>
        <taxon>Tordylieae</taxon>
        <taxon>Tordyliinae</taxon>
        <taxon>Heracleum</taxon>
    </lineage>
</organism>
<name>A0AAD8NA14_9APIA</name>
<evidence type="ECO:0000313" key="3">
    <source>
        <dbReference type="Proteomes" id="UP001237642"/>
    </source>
</evidence>
<dbReference type="GO" id="GO:0016747">
    <property type="term" value="F:acyltransferase activity, transferring groups other than amino-acyl groups"/>
    <property type="evidence" value="ECO:0007669"/>
    <property type="project" value="InterPro"/>
</dbReference>
<dbReference type="AlphaFoldDB" id="A0AAD8NA14"/>
<dbReference type="EMBL" id="JAUIZM010000001">
    <property type="protein sequence ID" value="KAK1401492.1"/>
    <property type="molecule type" value="Genomic_DNA"/>
</dbReference>
<dbReference type="Proteomes" id="UP001237642">
    <property type="component" value="Unassembled WGS sequence"/>
</dbReference>
<dbReference type="Gene3D" id="3.40.47.10">
    <property type="match status" value="1"/>
</dbReference>
<dbReference type="PROSITE" id="PS00098">
    <property type="entry name" value="THIOLASE_1"/>
    <property type="match status" value="1"/>
</dbReference>
<proteinExistence type="predicted"/>
<comment type="caution">
    <text evidence="2">The sequence shown here is derived from an EMBL/GenBank/DDBJ whole genome shotgun (WGS) entry which is preliminary data.</text>
</comment>
<keyword evidence="1" id="KW-0808">Transferase</keyword>